<evidence type="ECO:0000259" key="3">
    <source>
        <dbReference type="PROSITE" id="PS50042"/>
    </source>
</evidence>
<dbReference type="AlphaFoldDB" id="A0A6P8IL06"/>
<evidence type="ECO:0000256" key="2">
    <source>
        <dbReference type="SAM" id="MobiDB-lite"/>
    </source>
</evidence>
<dbReference type="KEGG" id="aten:116302331"/>
<feature type="region of interest" description="Disordered" evidence="2">
    <location>
        <begin position="1"/>
        <end position="23"/>
    </location>
</feature>
<accession>A0A6P8IL06</accession>
<dbReference type="InterPro" id="IPR018490">
    <property type="entry name" value="cNMP-bd_dom_sf"/>
</dbReference>
<dbReference type="GeneID" id="116302331"/>
<name>A0A6P8IL06_ACTTE</name>
<feature type="domain" description="Cyclic nucleotide-binding" evidence="3">
    <location>
        <begin position="39"/>
        <end position="137"/>
    </location>
</feature>
<dbReference type="GO" id="GO:0005221">
    <property type="term" value="F:intracellularly cyclic nucleotide-activated monoatomic cation channel activity"/>
    <property type="evidence" value="ECO:0007669"/>
    <property type="project" value="InterPro"/>
</dbReference>
<evidence type="ECO:0000313" key="4">
    <source>
        <dbReference type="Proteomes" id="UP000515163"/>
    </source>
</evidence>
<evidence type="ECO:0000313" key="5">
    <source>
        <dbReference type="RefSeq" id="XP_031567474.1"/>
    </source>
</evidence>
<dbReference type="PANTHER" id="PTHR45638">
    <property type="entry name" value="CYCLIC NUCLEOTIDE-GATED CATION CHANNEL SUBUNIT A"/>
    <property type="match status" value="1"/>
</dbReference>
<dbReference type="SMART" id="SM00100">
    <property type="entry name" value="cNMP"/>
    <property type="match status" value="2"/>
</dbReference>
<dbReference type="OrthoDB" id="421226at2759"/>
<dbReference type="RefSeq" id="XP_031567474.1">
    <property type="nucleotide sequence ID" value="XM_031711614.1"/>
</dbReference>
<dbReference type="InterPro" id="IPR000595">
    <property type="entry name" value="cNMP-bd_dom"/>
</dbReference>
<dbReference type="InParanoid" id="A0A6P8IL06"/>
<feature type="domain" description="Cyclic nucleotide-binding" evidence="3">
    <location>
        <begin position="180"/>
        <end position="284"/>
    </location>
</feature>
<protein>
    <submittedName>
        <fullName evidence="5">cGMP-dependent protein kinase 1-like</fullName>
    </submittedName>
</protein>
<dbReference type="PANTHER" id="PTHR45638:SF11">
    <property type="entry name" value="CYCLIC NUCLEOTIDE-GATED CATION CHANNEL SUBUNIT A"/>
    <property type="match status" value="1"/>
</dbReference>
<sequence>MGTSASSNNQAKNPNPRSKTSFKLPEESRQMLEEWMTNVPFSLTSSQKQVIFDAVHLLDVEAPKTLIRKGDDVIGIFIVLSGKIEVVHEGHVIREVPNGDCFGEVSLMYGTKCTADVRAVSRASLLLLKAQEARQLFTLPPEITILDWFVKRKYVDTSGLFPKSKLSQEIALITLQKAPIFQGWREITLKQIVESLKERPLTMYPAGSLIYSQEVTGWEIYLLVHGRVQFSTNNQDLVVFDASDQGFCFGEEGFFGNTKRRSSVRALSTCQIIMLEAKNFYDVLSEHPAENTLFQMIHHKWKEHIEKRNNDLYKQYGGALDLEILRMALKQTDYLKGCPSGFVYSIALSTVVKEIQEEQAILSHKQYSQGNIMFVLLKGSAILVNDEQNTEEYLEAKQVFRKLPSSPPDAWIKANEISVVAFFPKTAIKEALDAFPYVVLE</sequence>
<keyword evidence="1" id="KW-0407">Ion channel</keyword>
<dbReference type="InterPro" id="IPR050866">
    <property type="entry name" value="CNG_cation_channel"/>
</dbReference>
<gene>
    <name evidence="5" type="primary">LOC116302331</name>
</gene>
<reference evidence="5" key="1">
    <citation type="submission" date="2025-08" db="UniProtKB">
        <authorList>
            <consortium name="RefSeq"/>
        </authorList>
    </citation>
    <scope>IDENTIFICATION</scope>
    <source>
        <tissue evidence="5">Tentacle</tissue>
    </source>
</reference>
<keyword evidence="1" id="KW-0406">Ion transport</keyword>
<dbReference type="InterPro" id="IPR014710">
    <property type="entry name" value="RmlC-like_jellyroll"/>
</dbReference>
<dbReference type="Pfam" id="PF00027">
    <property type="entry name" value="cNMP_binding"/>
    <property type="match status" value="2"/>
</dbReference>
<dbReference type="GO" id="GO:0044877">
    <property type="term" value="F:protein-containing complex binding"/>
    <property type="evidence" value="ECO:0007669"/>
    <property type="project" value="TreeGrafter"/>
</dbReference>
<dbReference type="Proteomes" id="UP000515163">
    <property type="component" value="Unplaced"/>
</dbReference>
<keyword evidence="4" id="KW-1185">Reference proteome</keyword>
<evidence type="ECO:0000256" key="1">
    <source>
        <dbReference type="ARBA" id="ARBA00023286"/>
    </source>
</evidence>
<feature type="compositionally biased region" description="Polar residues" evidence="2">
    <location>
        <begin position="1"/>
        <end position="21"/>
    </location>
</feature>
<proteinExistence type="predicted"/>
<dbReference type="Gene3D" id="2.60.120.10">
    <property type="entry name" value="Jelly Rolls"/>
    <property type="match status" value="3"/>
</dbReference>
<dbReference type="PROSITE" id="PS50042">
    <property type="entry name" value="CNMP_BINDING_3"/>
    <property type="match status" value="2"/>
</dbReference>
<keyword evidence="1" id="KW-0813">Transport</keyword>
<organism evidence="4 5">
    <name type="scientific">Actinia tenebrosa</name>
    <name type="common">Australian red waratah sea anemone</name>
    <dbReference type="NCBI Taxonomy" id="6105"/>
    <lineage>
        <taxon>Eukaryota</taxon>
        <taxon>Metazoa</taxon>
        <taxon>Cnidaria</taxon>
        <taxon>Anthozoa</taxon>
        <taxon>Hexacorallia</taxon>
        <taxon>Actiniaria</taxon>
        <taxon>Actiniidae</taxon>
        <taxon>Actinia</taxon>
    </lineage>
</organism>
<dbReference type="CDD" id="cd00038">
    <property type="entry name" value="CAP_ED"/>
    <property type="match status" value="2"/>
</dbReference>
<dbReference type="SUPFAM" id="SSF51206">
    <property type="entry name" value="cAMP-binding domain-like"/>
    <property type="match status" value="3"/>
</dbReference>
<keyword evidence="1" id="KW-1071">Ligand-gated ion channel</keyword>